<reference evidence="5 6" key="1">
    <citation type="journal article" date="2019" name="Int. J. Syst. Evol. Microbiol.">
        <title>The Global Catalogue of Microorganisms (GCM) 10K type strain sequencing project: providing services to taxonomists for standard genome sequencing and annotation.</title>
        <authorList>
            <consortium name="The Broad Institute Genomics Platform"/>
            <consortium name="The Broad Institute Genome Sequencing Center for Infectious Disease"/>
            <person name="Wu L."/>
            <person name="Ma J."/>
        </authorList>
    </citation>
    <scope>NUCLEOTIDE SEQUENCE [LARGE SCALE GENOMIC DNA]</scope>
    <source>
        <strain evidence="5 6">JCM 15592</strain>
    </source>
</reference>
<organism evidence="5 6">
    <name type="scientific">Nostocoides veronense</name>
    <dbReference type="NCBI Taxonomy" id="330836"/>
    <lineage>
        <taxon>Bacteria</taxon>
        <taxon>Bacillati</taxon>
        <taxon>Actinomycetota</taxon>
        <taxon>Actinomycetes</taxon>
        <taxon>Micrococcales</taxon>
        <taxon>Intrasporangiaceae</taxon>
        <taxon>Nostocoides</taxon>
    </lineage>
</organism>
<feature type="domain" description="HTH luxR-type" evidence="4">
    <location>
        <begin position="56"/>
        <end position="121"/>
    </location>
</feature>
<dbReference type="InterPro" id="IPR039420">
    <property type="entry name" value="WalR-like"/>
</dbReference>
<name>A0ABN2LAL5_9MICO</name>
<dbReference type="InterPro" id="IPR016032">
    <property type="entry name" value="Sig_transdc_resp-reg_C-effctor"/>
</dbReference>
<dbReference type="Pfam" id="PF00196">
    <property type="entry name" value="GerE"/>
    <property type="match status" value="1"/>
</dbReference>
<protein>
    <recommendedName>
        <fullName evidence="4">HTH luxR-type domain-containing protein</fullName>
    </recommendedName>
</protein>
<evidence type="ECO:0000259" key="4">
    <source>
        <dbReference type="PROSITE" id="PS50043"/>
    </source>
</evidence>
<dbReference type="PRINTS" id="PR00038">
    <property type="entry name" value="HTHLUXR"/>
</dbReference>
<dbReference type="CDD" id="cd06170">
    <property type="entry name" value="LuxR_C_like"/>
    <property type="match status" value="1"/>
</dbReference>
<evidence type="ECO:0000313" key="6">
    <source>
        <dbReference type="Proteomes" id="UP001499938"/>
    </source>
</evidence>
<dbReference type="Gene3D" id="3.40.50.2300">
    <property type="match status" value="1"/>
</dbReference>
<dbReference type="PANTHER" id="PTHR43214">
    <property type="entry name" value="TWO-COMPONENT RESPONSE REGULATOR"/>
    <property type="match status" value="1"/>
</dbReference>
<gene>
    <name evidence="5" type="ORF">GCM10009811_03930</name>
</gene>
<keyword evidence="1" id="KW-0805">Transcription regulation</keyword>
<dbReference type="InterPro" id="IPR000792">
    <property type="entry name" value="Tscrpt_reg_LuxR_C"/>
</dbReference>
<evidence type="ECO:0000313" key="5">
    <source>
        <dbReference type="EMBL" id="GAA1781719.1"/>
    </source>
</evidence>
<dbReference type="SMART" id="SM00421">
    <property type="entry name" value="HTH_LUXR"/>
    <property type="match status" value="1"/>
</dbReference>
<evidence type="ECO:0000256" key="2">
    <source>
        <dbReference type="ARBA" id="ARBA00023125"/>
    </source>
</evidence>
<evidence type="ECO:0000256" key="1">
    <source>
        <dbReference type="ARBA" id="ARBA00023015"/>
    </source>
</evidence>
<dbReference type="EMBL" id="BAAAPO010000006">
    <property type="protein sequence ID" value="GAA1781719.1"/>
    <property type="molecule type" value="Genomic_DNA"/>
</dbReference>
<dbReference type="SUPFAM" id="SSF46894">
    <property type="entry name" value="C-terminal effector domain of the bipartite response regulators"/>
    <property type="match status" value="1"/>
</dbReference>
<keyword evidence="6" id="KW-1185">Reference proteome</keyword>
<evidence type="ECO:0000256" key="3">
    <source>
        <dbReference type="ARBA" id="ARBA00023163"/>
    </source>
</evidence>
<dbReference type="PROSITE" id="PS50043">
    <property type="entry name" value="HTH_LUXR_2"/>
    <property type="match status" value="1"/>
</dbReference>
<accession>A0ABN2LAL5</accession>
<comment type="caution">
    <text evidence="5">The sequence shown here is derived from an EMBL/GenBank/DDBJ whole genome shotgun (WGS) entry which is preliminary data.</text>
</comment>
<sequence>MVFRARTHRDRARHPGLAILLKDRIADVAQFVETVRQVAAGATVIDPQVVRQLLRREDPTSRLAPRDREVLSLVTEGHSNAAIAAQLFVTEAAVDKHIGNIFSKLGLPPNEDQNRHVVAVLTYLDGRSATG</sequence>
<proteinExistence type="predicted"/>
<dbReference type="Proteomes" id="UP001499938">
    <property type="component" value="Unassembled WGS sequence"/>
</dbReference>
<keyword evidence="3" id="KW-0804">Transcription</keyword>
<dbReference type="PANTHER" id="PTHR43214:SF24">
    <property type="entry name" value="TRANSCRIPTIONAL REGULATORY PROTEIN NARL-RELATED"/>
    <property type="match status" value="1"/>
</dbReference>
<keyword evidence="2" id="KW-0238">DNA-binding</keyword>